<reference evidence="2 3" key="1">
    <citation type="submission" date="2018-07" db="EMBL/GenBank/DDBJ databases">
        <title>Genome sequence of Rhodococcus rhodnii ATCC 35071 from Rhodnius prolixus.</title>
        <authorList>
            <person name="Patel V."/>
            <person name="Vogel K.J."/>
        </authorList>
    </citation>
    <scope>NUCLEOTIDE SEQUENCE [LARGE SCALE GENOMIC DNA]</scope>
    <source>
        <strain evidence="2 3">ATCC 35071</strain>
    </source>
</reference>
<dbReference type="EMBL" id="QRCM01000001">
    <property type="protein sequence ID" value="TXG91173.1"/>
    <property type="molecule type" value="Genomic_DNA"/>
</dbReference>
<evidence type="ECO:0000313" key="3">
    <source>
        <dbReference type="Proteomes" id="UP000471120"/>
    </source>
</evidence>
<proteinExistence type="predicted"/>
<dbReference type="AlphaFoldDB" id="A0A6P2CFF0"/>
<gene>
    <name evidence="2" type="ORF">DW322_14285</name>
</gene>
<dbReference type="SUPFAM" id="SSF142433">
    <property type="entry name" value="CinA-like"/>
    <property type="match status" value="1"/>
</dbReference>
<protein>
    <submittedName>
        <fullName evidence="2">CinA family protein</fullName>
    </submittedName>
</protein>
<dbReference type="RefSeq" id="WP_010836241.1">
    <property type="nucleotide sequence ID" value="NZ_QRCM01000001.1"/>
</dbReference>
<comment type="caution">
    <text evidence="2">The sequence shown here is derived from an EMBL/GenBank/DDBJ whole genome shotgun (WGS) entry which is preliminary data.</text>
</comment>
<dbReference type="Gene3D" id="3.90.950.20">
    <property type="entry name" value="CinA-like"/>
    <property type="match status" value="1"/>
</dbReference>
<evidence type="ECO:0000313" key="2">
    <source>
        <dbReference type="EMBL" id="TXG91173.1"/>
    </source>
</evidence>
<feature type="domain" description="CinA C-terminal" evidence="1">
    <location>
        <begin position="6"/>
        <end position="147"/>
    </location>
</feature>
<dbReference type="NCBIfam" id="TIGR00199">
    <property type="entry name" value="PncC_domain"/>
    <property type="match status" value="1"/>
</dbReference>
<dbReference type="InterPro" id="IPR036653">
    <property type="entry name" value="CinA-like_C"/>
</dbReference>
<name>A0A6P2CFF0_9NOCA</name>
<dbReference type="Pfam" id="PF02464">
    <property type="entry name" value="CinA"/>
    <property type="match status" value="1"/>
</dbReference>
<accession>A0A6P2CFF0</accession>
<sequence length="163" mass="16864">MTRDTARIADLAGRSGLTVAVAESLTGGQVSCALAAAPGSSDWYRGAIVSYSKGVKRDLLAVPDGPVVSRAAVEAMATNAARLLGADLALAVTGAGGPEGQDGAEPGTVWVALARRGECDTERHVFSGEPGDIVEKTCDYALDLLAAHLHRYVDDDPESNRNE</sequence>
<dbReference type="Proteomes" id="UP000471120">
    <property type="component" value="Unassembled WGS sequence"/>
</dbReference>
<dbReference type="InterPro" id="IPR008136">
    <property type="entry name" value="CinA_C"/>
</dbReference>
<organism evidence="2 3">
    <name type="scientific">Rhodococcus rhodnii</name>
    <dbReference type="NCBI Taxonomy" id="38312"/>
    <lineage>
        <taxon>Bacteria</taxon>
        <taxon>Bacillati</taxon>
        <taxon>Actinomycetota</taxon>
        <taxon>Actinomycetes</taxon>
        <taxon>Mycobacteriales</taxon>
        <taxon>Nocardiaceae</taxon>
        <taxon>Rhodococcus</taxon>
    </lineage>
</organism>
<evidence type="ECO:0000259" key="1">
    <source>
        <dbReference type="Pfam" id="PF02464"/>
    </source>
</evidence>